<dbReference type="InterPro" id="IPR052124">
    <property type="entry name" value="Rab9_kelch_effector"/>
</dbReference>
<dbReference type="AlphaFoldDB" id="A0AAD1T0G4"/>
<dbReference type="InterPro" id="IPR011043">
    <property type="entry name" value="Gal_Oxase/kelch_b-propeller"/>
</dbReference>
<keyword evidence="2" id="KW-0677">Repeat</keyword>
<evidence type="ECO:0000256" key="2">
    <source>
        <dbReference type="ARBA" id="ARBA00022737"/>
    </source>
</evidence>
<evidence type="ECO:0000256" key="3">
    <source>
        <dbReference type="ARBA" id="ARBA00037224"/>
    </source>
</evidence>
<keyword evidence="6" id="KW-1185">Reference proteome</keyword>
<proteinExistence type="predicted"/>
<keyword evidence="1" id="KW-0880">Kelch repeat</keyword>
<dbReference type="PANTHER" id="PTHR46647:SF1">
    <property type="entry name" value="RAB9 EFFECTOR PROTEIN WITH KELCH MOTIFS"/>
    <property type="match status" value="1"/>
</dbReference>
<dbReference type="Proteomes" id="UP001295444">
    <property type="component" value="Chromosome 09"/>
</dbReference>
<organism evidence="5 6">
    <name type="scientific">Pelobates cultripes</name>
    <name type="common">Western spadefoot toad</name>
    <dbReference type="NCBI Taxonomy" id="61616"/>
    <lineage>
        <taxon>Eukaryota</taxon>
        <taxon>Metazoa</taxon>
        <taxon>Chordata</taxon>
        <taxon>Craniata</taxon>
        <taxon>Vertebrata</taxon>
        <taxon>Euteleostomi</taxon>
        <taxon>Amphibia</taxon>
        <taxon>Batrachia</taxon>
        <taxon>Anura</taxon>
        <taxon>Pelobatoidea</taxon>
        <taxon>Pelobatidae</taxon>
        <taxon>Pelobates</taxon>
    </lineage>
</organism>
<dbReference type="EMBL" id="OW240920">
    <property type="protein sequence ID" value="CAH2315760.1"/>
    <property type="molecule type" value="Genomic_DNA"/>
</dbReference>
<protein>
    <recommendedName>
        <fullName evidence="4">Rab9 effector protein with kelch motifs</fullName>
    </recommendedName>
</protein>
<accession>A0AAD1T0G4</accession>
<dbReference type="PANTHER" id="PTHR46647">
    <property type="entry name" value="RAB9 EFFECTOR PROTEIN WITH KELCH MOTIFS"/>
    <property type="match status" value="1"/>
</dbReference>
<reference evidence="5" key="1">
    <citation type="submission" date="2022-03" db="EMBL/GenBank/DDBJ databases">
        <authorList>
            <person name="Alioto T."/>
            <person name="Alioto T."/>
            <person name="Gomez Garrido J."/>
        </authorList>
    </citation>
    <scope>NUCLEOTIDE SEQUENCE</scope>
</reference>
<dbReference type="SUPFAM" id="SSF50965">
    <property type="entry name" value="Galactose oxidase, central domain"/>
    <property type="match status" value="1"/>
</dbReference>
<name>A0AAD1T0G4_PELCU</name>
<sequence length="369" mass="41007">MAASRDQNHCSSYFWFIETIGSGYHSNSGLAAGCIYPNGTYGNSGTRRYTQRINMVCPCSTRCFSDTHILDLDSHEWDGSDWDGLLPRYEHGSFIAHSDPRNIWVFGGAEQSLNRNCVQVFHPGSSAWKSPKVKGEAPSPRTFHTSSSAIGDKLYVFSGGEKGAEPVQDTRLHEYDAASMTWTQPMTFGNPPAPRHGHVMIAVGTKLFIHGGMAGSAFFDDMFCIDTGTRKWEHLKLKGDVPPACAAHSSVALKTYIYIFGGMTELGPVNTMYQFDTESLFWTKMKFESPCPQARLDHSMCLLPWKIRTELSSTEKPHIKPKDNGDTNDHCDKDLECSKLDKVPLCLIFGGMNISGDLYNDCCVTLLQN</sequence>
<evidence type="ECO:0000256" key="1">
    <source>
        <dbReference type="ARBA" id="ARBA00022441"/>
    </source>
</evidence>
<dbReference type="Gene3D" id="2.120.10.80">
    <property type="entry name" value="Kelch-type beta propeller"/>
    <property type="match status" value="2"/>
</dbReference>
<evidence type="ECO:0000313" key="5">
    <source>
        <dbReference type="EMBL" id="CAH2315760.1"/>
    </source>
</evidence>
<dbReference type="PROSITE" id="PS51257">
    <property type="entry name" value="PROKAR_LIPOPROTEIN"/>
    <property type="match status" value="1"/>
</dbReference>
<dbReference type="InterPro" id="IPR015915">
    <property type="entry name" value="Kelch-typ_b-propeller"/>
</dbReference>
<evidence type="ECO:0000313" key="6">
    <source>
        <dbReference type="Proteomes" id="UP001295444"/>
    </source>
</evidence>
<evidence type="ECO:0000256" key="4">
    <source>
        <dbReference type="ARBA" id="ARBA00039295"/>
    </source>
</evidence>
<comment type="function">
    <text evidence="3">Rab9 effector required for endosome to trans-Golgi network (TGN) transport.</text>
</comment>
<dbReference type="Pfam" id="PF24681">
    <property type="entry name" value="Kelch_KLHDC2_KLHL20_DRC7"/>
    <property type="match status" value="1"/>
</dbReference>
<gene>
    <name evidence="5" type="ORF">PECUL_23A036773</name>
</gene>